<protein>
    <submittedName>
        <fullName evidence="9">Alpha-glucosides permease MPH2</fullName>
    </submittedName>
</protein>
<evidence type="ECO:0000256" key="2">
    <source>
        <dbReference type="ARBA" id="ARBA00010992"/>
    </source>
</evidence>
<evidence type="ECO:0000256" key="5">
    <source>
        <dbReference type="ARBA" id="ARBA00023136"/>
    </source>
</evidence>
<evidence type="ECO:0000313" key="9">
    <source>
        <dbReference type="EMBL" id="KAK4446926.1"/>
    </source>
</evidence>
<dbReference type="Gene3D" id="1.20.1250.20">
    <property type="entry name" value="MFS general substrate transporter like domains"/>
    <property type="match status" value="1"/>
</dbReference>
<dbReference type="InterPro" id="IPR036259">
    <property type="entry name" value="MFS_trans_sf"/>
</dbReference>
<keyword evidence="10" id="KW-1185">Reference proteome</keyword>
<evidence type="ECO:0000256" key="7">
    <source>
        <dbReference type="SAM" id="Phobius"/>
    </source>
</evidence>
<dbReference type="PROSITE" id="PS50850">
    <property type="entry name" value="MFS"/>
    <property type="match status" value="1"/>
</dbReference>
<feature type="transmembrane region" description="Helical" evidence="7">
    <location>
        <begin position="462"/>
        <end position="479"/>
    </location>
</feature>
<dbReference type="InterPro" id="IPR050360">
    <property type="entry name" value="MFS_Sugar_Transporters"/>
</dbReference>
<evidence type="ECO:0000313" key="10">
    <source>
        <dbReference type="Proteomes" id="UP001321760"/>
    </source>
</evidence>
<feature type="transmembrane region" description="Helical" evidence="7">
    <location>
        <begin position="428"/>
        <end position="450"/>
    </location>
</feature>
<proteinExistence type="inferred from homology"/>
<feature type="transmembrane region" description="Helical" evidence="7">
    <location>
        <begin position="213"/>
        <end position="234"/>
    </location>
</feature>
<evidence type="ECO:0000259" key="8">
    <source>
        <dbReference type="PROSITE" id="PS50850"/>
    </source>
</evidence>
<dbReference type="GO" id="GO:0016020">
    <property type="term" value="C:membrane"/>
    <property type="evidence" value="ECO:0007669"/>
    <property type="project" value="UniProtKB-SubCell"/>
</dbReference>
<dbReference type="PANTHER" id="PTHR48022">
    <property type="entry name" value="PLASTIDIC GLUCOSE TRANSPORTER 4"/>
    <property type="match status" value="1"/>
</dbReference>
<dbReference type="PANTHER" id="PTHR48022:SF41">
    <property type="entry name" value="MAJOR FACILITATOR SUPERFAMILY (MFS) PROFILE DOMAIN-CONTAINING PROTEIN"/>
    <property type="match status" value="1"/>
</dbReference>
<dbReference type="AlphaFoldDB" id="A0AAV9GGV1"/>
<accession>A0AAV9GGV1</accession>
<name>A0AAV9GGV1_9PEZI</name>
<reference evidence="9" key="2">
    <citation type="submission" date="2023-05" db="EMBL/GenBank/DDBJ databases">
        <authorList>
            <consortium name="Lawrence Berkeley National Laboratory"/>
            <person name="Steindorff A."/>
            <person name="Hensen N."/>
            <person name="Bonometti L."/>
            <person name="Westerberg I."/>
            <person name="Brannstrom I.O."/>
            <person name="Guillou S."/>
            <person name="Cros-Aarteil S."/>
            <person name="Calhoun S."/>
            <person name="Haridas S."/>
            <person name="Kuo A."/>
            <person name="Mondo S."/>
            <person name="Pangilinan J."/>
            <person name="Riley R."/>
            <person name="Labutti K."/>
            <person name="Andreopoulos B."/>
            <person name="Lipzen A."/>
            <person name="Chen C."/>
            <person name="Yanf M."/>
            <person name="Daum C."/>
            <person name="Ng V."/>
            <person name="Clum A."/>
            <person name="Ohm R."/>
            <person name="Martin F."/>
            <person name="Silar P."/>
            <person name="Natvig D."/>
            <person name="Lalanne C."/>
            <person name="Gautier V."/>
            <person name="Ament-Velasquez S.L."/>
            <person name="Kruys A."/>
            <person name="Hutchinson M.I."/>
            <person name="Powell A.J."/>
            <person name="Barry K."/>
            <person name="Miller A.N."/>
            <person name="Grigoriev I.V."/>
            <person name="Debuchy R."/>
            <person name="Gladieux P."/>
            <person name="Thoren M.H."/>
            <person name="Johannesson H."/>
        </authorList>
    </citation>
    <scope>NUCLEOTIDE SEQUENCE</scope>
    <source>
        <strain evidence="9">PSN243</strain>
    </source>
</reference>
<reference evidence="9" key="1">
    <citation type="journal article" date="2023" name="Mol. Phylogenet. Evol.">
        <title>Genome-scale phylogeny and comparative genomics of the fungal order Sordariales.</title>
        <authorList>
            <person name="Hensen N."/>
            <person name="Bonometti L."/>
            <person name="Westerberg I."/>
            <person name="Brannstrom I.O."/>
            <person name="Guillou S."/>
            <person name="Cros-Aarteil S."/>
            <person name="Calhoun S."/>
            <person name="Haridas S."/>
            <person name="Kuo A."/>
            <person name="Mondo S."/>
            <person name="Pangilinan J."/>
            <person name="Riley R."/>
            <person name="LaButti K."/>
            <person name="Andreopoulos B."/>
            <person name="Lipzen A."/>
            <person name="Chen C."/>
            <person name="Yan M."/>
            <person name="Daum C."/>
            <person name="Ng V."/>
            <person name="Clum A."/>
            <person name="Steindorff A."/>
            <person name="Ohm R.A."/>
            <person name="Martin F."/>
            <person name="Silar P."/>
            <person name="Natvig D.O."/>
            <person name="Lalanne C."/>
            <person name="Gautier V."/>
            <person name="Ament-Velasquez S.L."/>
            <person name="Kruys A."/>
            <person name="Hutchinson M.I."/>
            <person name="Powell A.J."/>
            <person name="Barry K."/>
            <person name="Miller A.N."/>
            <person name="Grigoriev I.V."/>
            <person name="Debuchy R."/>
            <person name="Gladieux P."/>
            <person name="Hiltunen Thoren M."/>
            <person name="Johannesson H."/>
        </authorList>
    </citation>
    <scope>NUCLEOTIDE SEQUENCE</scope>
    <source>
        <strain evidence="9">PSN243</strain>
    </source>
</reference>
<feature type="transmembrane region" description="Helical" evidence="7">
    <location>
        <begin position="363"/>
        <end position="384"/>
    </location>
</feature>
<feature type="transmembrane region" description="Helical" evidence="7">
    <location>
        <begin position="182"/>
        <end position="207"/>
    </location>
</feature>
<evidence type="ECO:0000256" key="1">
    <source>
        <dbReference type="ARBA" id="ARBA00004141"/>
    </source>
</evidence>
<feature type="transmembrane region" description="Helical" evidence="7">
    <location>
        <begin position="333"/>
        <end position="356"/>
    </location>
</feature>
<dbReference type="GO" id="GO:0005351">
    <property type="term" value="F:carbohydrate:proton symporter activity"/>
    <property type="evidence" value="ECO:0007669"/>
    <property type="project" value="TreeGrafter"/>
</dbReference>
<feature type="region of interest" description="Disordered" evidence="6">
    <location>
        <begin position="1"/>
        <end position="23"/>
    </location>
</feature>
<evidence type="ECO:0000256" key="4">
    <source>
        <dbReference type="ARBA" id="ARBA00022989"/>
    </source>
</evidence>
<dbReference type="Proteomes" id="UP001321760">
    <property type="component" value="Unassembled WGS sequence"/>
</dbReference>
<feature type="transmembrane region" description="Helical" evidence="7">
    <location>
        <begin position="300"/>
        <end position="321"/>
    </location>
</feature>
<sequence>MANPTPNLDQKETMPVAKPSSKFEEDVSPIDKMTPWQCIVRNPKILLWTLYANIGSTLVGYENLALSVCLAMPAFQAQFAVPVGDRLIIPAHWQSAWNAVYNVMTILGSFSAGAVQDTFGRRAVFLLAIVVASAGIAITYVSSTPAHFLGGKITTGFAVGLILTGTQTWVSETAPTPVRGIALSCNTIMLNLGFLIAISSTFARVAIMDPSAFRVLFAAAWVFPFILAVGLPFMPESPYYLVMKGQHEKARRSLQRLSSDNVDARLAEIQKTVEAERALASSNPSFVECFRGTNMRRTRIILICFYMPQVVGAVLSANAPYFLNQTGLDSSTVIMLVQIGISMGVVSALLNVFLMMRFRHRPLMYFGVGLCVVMYLIMGVGGVLEQNRTTLMVIGVALQFTSISYGPAVGASNAVAGETSATRLRAKSLGVGSAFAAVAGTFWTIVMPYLFNQDQANLGGNIGWIFFGMGVVYLALLYFDVPGTKGRSFEELDRMFEIGVSARRFEKFELGRDDGLS</sequence>
<dbReference type="SUPFAM" id="SSF103473">
    <property type="entry name" value="MFS general substrate transporter"/>
    <property type="match status" value="1"/>
</dbReference>
<comment type="subcellular location">
    <subcellularLocation>
        <location evidence="1">Membrane</location>
        <topology evidence="1">Multi-pass membrane protein</topology>
    </subcellularLocation>
</comment>
<comment type="caution">
    <text evidence="9">The sequence shown here is derived from an EMBL/GenBank/DDBJ whole genome shotgun (WGS) entry which is preliminary data.</text>
</comment>
<dbReference type="EMBL" id="MU865953">
    <property type="protein sequence ID" value="KAK4446926.1"/>
    <property type="molecule type" value="Genomic_DNA"/>
</dbReference>
<gene>
    <name evidence="9" type="ORF">QBC34DRAFT_304169</name>
</gene>
<keyword evidence="4 7" id="KW-1133">Transmembrane helix</keyword>
<feature type="domain" description="Major facilitator superfamily (MFS) profile" evidence="8">
    <location>
        <begin position="48"/>
        <end position="485"/>
    </location>
</feature>
<evidence type="ECO:0000256" key="6">
    <source>
        <dbReference type="SAM" id="MobiDB-lite"/>
    </source>
</evidence>
<evidence type="ECO:0000256" key="3">
    <source>
        <dbReference type="ARBA" id="ARBA00022692"/>
    </source>
</evidence>
<comment type="similarity">
    <text evidence="2">Belongs to the major facilitator superfamily. Sugar transporter (TC 2.A.1.1) family.</text>
</comment>
<feature type="transmembrane region" description="Helical" evidence="7">
    <location>
        <begin position="123"/>
        <end position="141"/>
    </location>
</feature>
<keyword evidence="3 7" id="KW-0812">Transmembrane</keyword>
<dbReference type="Pfam" id="PF00083">
    <property type="entry name" value="Sugar_tr"/>
    <property type="match status" value="1"/>
</dbReference>
<keyword evidence="5 7" id="KW-0472">Membrane</keyword>
<dbReference type="InterPro" id="IPR020846">
    <property type="entry name" value="MFS_dom"/>
</dbReference>
<organism evidence="9 10">
    <name type="scientific">Podospora aff. communis PSN243</name>
    <dbReference type="NCBI Taxonomy" id="3040156"/>
    <lineage>
        <taxon>Eukaryota</taxon>
        <taxon>Fungi</taxon>
        <taxon>Dikarya</taxon>
        <taxon>Ascomycota</taxon>
        <taxon>Pezizomycotina</taxon>
        <taxon>Sordariomycetes</taxon>
        <taxon>Sordariomycetidae</taxon>
        <taxon>Sordariales</taxon>
        <taxon>Podosporaceae</taxon>
        <taxon>Podospora</taxon>
    </lineage>
</organism>
<dbReference type="InterPro" id="IPR005828">
    <property type="entry name" value="MFS_sugar_transport-like"/>
</dbReference>
<feature type="transmembrane region" description="Helical" evidence="7">
    <location>
        <begin position="153"/>
        <end position="170"/>
    </location>
</feature>
<feature type="transmembrane region" description="Helical" evidence="7">
    <location>
        <begin position="390"/>
        <end position="416"/>
    </location>
</feature>